<evidence type="ECO:0000313" key="1">
    <source>
        <dbReference type="EMBL" id="MEI5983696.1"/>
    </source>
</evidence>
<dbReference type="InterPro" id="IPR036291">
    <property type="entry name" value="NAD(P)-bd_dom_sf"/>
</dbReference>
<dbReference type="InterPro" id="IPR002347">
    <property type="entry name" value="SDR_fam"/>
</dbReference>
<organism evidence="1 2">
    <name type="scientific">Sphingobacterium tenebrionis</name>
    <dbReference type="NCBI Taxonomy" id="3111775"/>
    <lineage>
        <taxon>Bacteria</taxon>
        <taxon>Pseudomonadati</taxon>
        <taxon>Bacteroidota</taxon>
        <taxon>Sphingobacteriia</taxon>
        <taxon>Sphingobacteriales</taxon>
        <taxon>Sphingobacteriaceae</taxon>
        <taxon>Sphingobacterium</taxon>
    </lineage>
</organism>
<dbReference type="PRINTS" id="PR00080">
    <property type="entry name" value="SDRFAMILY"/>
</dbReference>
<dbReference type="EC" id="1.-.-.-" evidence="1"/>
<dbReference type="PANTHER" id="PTHR43975">
    <property type="entry name" value="ZGC:101858"/>
    <property type="match status" value="1"/>
</dbReference>
<comment type="caution">
    <text evidence="1">The sequence shown here is derived from an EMBL/GenBank/DDBJ whole genome shotgun (WGS) entry which is preliminary data.</text>
</comment>
<protein>
    <submittedName>
        <fullName evidence="1">SDR family oxidoreductase</fullName>
        <ecNumber evidence="1">1.-.-.-</ecNumber>
    </submittedName>
</protein>
<accession>A0ABU8I2Q2</accession>
<dbReference type="PROSITE" id="PS00061">
    <property type="entry name" value="ADH_SHORT"/>
    <property type="match status" value="1"/>
</dbReference>
<dbReference type="InterPro" id="IPR020904">
    <property type="entry name" value="Sc_DH/Rdtase_CS"/>
</dbReference>
<sequence>MHNNFLDFSEKRILITGAGSGIGKATALYLSSINAKLLLIDINEETLMETHKSCNENCDFLLVDLSDTHGFNDVVANKLKSFGSLNGLVHVAGIPYVSPLKTLKTDSVERVLRINTIAALELAKIFTKHKMYSNNNPSIVFISSVYGLVGSAANVAYAMSKSALHGITKSLAIELAPKNIRINCVAPGFIKTQMLNDVSGAFDNEYNDRLNQLHPLGLGEAEDIAYGITYLLSDMSKWVTGSILSIDGGFTSQ</sequence>
<dbReference type="Pfam" id="PF13561">
    <property type="entry name" value="adh_short_C2"/>
    <property type="match status" value="1"/>
</dbReference>
<reference evidence="1 2" key="1">
    <citation type="submission" date="2024-01" db="EMBL/GenBank/DDBJ databases">
        <title>Sphingobacterium tenebrionis sp. nov., a novel endophyte isolated from tenebrio molitor intestines.</title>
        <authorList>
            <person name="Zhang C."/>
        </authorList>
    </citation>
    <scope>NUCLEOTIDE SEQUENCE [LARGE SCALE GENOMIC DNA]</scope>
    <source>
        <strain evidence="1 2">PU5-4</strain>
    </source>
</reference>
<keyword evidence="1" id="KW-0560">Oxidoreductase</keyword>
<dbReference type="PRINTS" id="PR00081">
    <property type="entry name" value="GDHRDH"/>
</dbReference>
<gene>
    <name evidence="1" type="ORF">VJ786_02140</name>
</gene>
<dbReference type="CDD" id="cd05233">
    <property type="entry name" value="SDR_c"/>
    <property type="match status" value="1"/>
</dbReference>
<dbReference type="SUPFAM" id="SSF51735">
    <property type="entry name" value="NAD(P)-binding Rossmann-fold domains"/>
    <property type="match status" value="1"/>
</dbReference>
<dbReference type="Gene3D" id="3.40.50.720">
    <property type="entry name" value="NAD(P)-binding Rossmann-like Domain"/>
    <property type="match status" value="1"/>
</dbReference>
<keyword evidence="2" id="KW-1185">Reference proteome</keyword>
<proteinExistence type="predicted"/>
<dbReference type="EMBL" id="JAYLLN010000003">
    <property type="protein sequence ID" value="MEI5983696.1"/>
    <property type="molecule type" value="Genomic_DNA"/>
</dbReference>
<dbReference type="PANTHER" id="PTHR43975:SF2">
    <property type="entry name" value="EG:BACR7A4.14 PROTEIN-RELATED"/>
    <property type="match status" value="1"/>
</dbReference>
<evidence type="ECO:0000313" key="2">
    <source>
        <dbReference type="Proteomes" id="UP001363035"/>
    </source>
</evidence>
<name>A0ABU8I2Q2_9SPHI</name>
<dbReference type="Proteomes" id="UP001363035">
    <property type="component" value="Unassembled WGS sequence"/>
</dbReference>
<dbReference type="RefSeq" id="WP_336557143.1">
    <property type="nucleotide sequence ID" value="NZ_JAYLLN010000003.1"/>
</dbReference>
<dbReference type="GO" id="GO:0016491">
    <property type="term" value="F:oxidoreductase activity"/>
    <property type="evidence" value="ECO:0007669"/>
    <property type="project" value="UniProtKB-KW"/>
</dbReference>